<proteinExistence type="predicted"/>
<evidence type="ECO:0000256" key="1">
    <source>
        <dbReference type="SAM" id="MobiDB-lite"/>
    </source>
</evidence>
<feature type="domain" description="Transposon Tn7 transposition protein TnsD C-terminal" evidence="3">
    <location>
        <begin position="206"/>
        <end position="291"/>
    </location>
</feature>
<evidence type="ECO:0000259" key="2">
    <source>
        <dbReference type="Pfam" id="PF06527"/>
    </source>
</evidence>
<reference evidence="4 5" key="1">
    <citation type="submission" date="2019-09" db="EMBL/GenBank/DDBJ databases">
        <title>Identification of Malikia spinosa a prominent benzene-, toluene-, and ethylbenzene-degrading bacterium: enrichment, isolation and whole genome sequencing.</title>
        <authorList>
            <person name="Tancsics A."/>
            <person name="Revesz F."/>
            <person name="Kriszt B."/>
        </authorList>
    </citation>
    <scope>NUCLEOTIDE SEQUENCE [LARGE SCALE GENOMIC DNA]</scope>
    <source>
        <strain evidence="4 5">AB6</strain>
    </source>
</reference>
<organism evidence="4 5">
    <name type="scientific">Malikia spinosa</name>
    <dbReference type="NCBI Taxonomy" id="86180"/>
    <lineage>
        <taxon>Bacteria</taxon>
        <taxon>Pseudomonadati</taxon>
        <taxon>Pseudomonadota</taxon>
        <taxon>Betaproteobacteria</taxon>
        <taxon>Burkholderiales</taxon>
        <taxon>Comamonadaceae</taxon>
        <taxon>Malikia</taxon>
    </lineage>
</organism>
<evidence type="ECO:0000259" key="3">
    <source>
        <dbReference type="Pfam" id="PF15978"/>
    </source>
</evidence>
<protein>
    <submittedName>
        <fullName evidence="4">Uncharacterized protein</fullName>
    </submittedName>
</protein>
<dbReference type="RefSeq" id="WP_161124100.1">
    <property type="nucleotide sequence ID" value="NZ_VYSB01000001.1"/>
</dbReference>
<feature type="domain" description="TniQ" evidence="2">
    <location>
        <begin position="2"/>
        <end position="153"/>
    </location>
</feature>
<sequence length="400" mass="44244">MPVLPKPFPDEVVGSILVRASRHTGLPWKRLLRTIYESQRSTASFLLGENLGPLTYRAGLEPRALLFEHTMFPYAIAFMAPATQSQLTAKALATRRGEDSLASLTKNISHSVPFRRVCKECIQDDLTLYGESYWHRQHMLPGVTVCLSHSRPLFETGIELRGRAHTSVALMPHEVGDLQATVPLLSDLAPAVAAVSVAALQGQLPRVEDRLQQYRAKAAALGYRLPSGDIASGVVARMLRNNFGQEYLEWVGCPIVDGPKNNWPALMVRPGGVSNFAAVKHVLMQTFLDMGSGPTDHISSSYRAPGKKPRDYSRMDTLTLAQLQSRVRLAAASGERITMQALLVEVGAWSAFKHHRSLFPKTGAFLQDFKQSDQSERQLGGRPYWRKRLPSRYGSGNDSA</sequence>
<dbReference type="Proteomes" id="UP000481947">
    <property type="component" value="Unassembled WGS sequence"/>
</dbReference>
<feature type="region of interest" description="Disordered" evidence="1">
    <location>
        <begin position="371"/>
        <end position="400"/>
    </location>
</feature>
<dbReference type="InterPro" id="IPR032750">
    <property type="entry name" value="TnsD_C"/>
</dbReference>
<gene>
    <name evidence="4" type="ORF">F5985_02035</name>
</gene>
<dbReference type="Pfam" id="PF15978">
    <property type="entry name" value="TnsD"/>
    <property type="match status" value="1"/>
</dbReference>
<dbReference type="AlphaFoldDB" id="A0A7C9NEH7"/>
<dbReference type="EMBL" id="VYSB01000001">
    <property type="protein sequence ID" value="MYZ50943.1"/>
    <property type="molecule type" value="Genomic_DNA"/>
</dbReference>
<dbReference type="InterPro" id="IPR009492">
    <property type="entry name" value="TniQ"/>
</dbReference>
<comment type="caution">
    <text evidence="4">The sequence shown here is derived from an EMBL/GenBank/DDBJ whole genome shotgun (WGS) entry which is preliminary data.</text>
</comment>
<name>A0A7C9NEH7_9BURK</name>
<accession>A0A7C9NEH7</accession>
<evidence type="ECO:0000313" key="4">
    <source>
        <dbReference type="EMBL" id="MYZ50943.1"/>
    </source>
</evidence>
<dbReference type="Pfam" id="PF06527">
    <property type="entry name" value="TniQ"/>
    <property type="match status" value="1"/>
</dbReference>
<evidence type="ECO:0000313" key="5">
    <source>
        <dbReference type="Proteomes" id="UP000481947"/>
    </source>
</evidence>